<organism evidence="2 3">
    <name type="scientific">Stutzerimonas stutzeri</name>
    <name type="common">Pseudomonas stutzeri</name>
    <dbReference type="NCBI Taxonomy" id="316"/>
    <lineage>
        <taxon>Bacteria</taxon>
        <taxon>Pseudomonadati</taxon>
        <taxon>Pseudomonadota</taxon>
        <taxon>Gammaproteobacteria</taxon>
        <taxon>Pseudomonadales</taxon>
        <taxon>Pseudomonadaceae</taxon>
        <taxon>Stutzerimonas</taxon>
    </lineage>
</organism>
<dbReference type="GO" id="GO:0008270">
    <property type="term" value="F:zinc ion binding"/>
    <property type="evidence" value="ECO:0007669"/>
    <property type="project" value="InterPro"/>
</dbReference>
<dbReference type="Proteomes" id="UP000025238">
    <property type="component" value="Chromosome"/>
</dbReference>
<dbReference type="GO" id="GO:0003676">
    <property type="term" value="F:nucleic acid binding"/>
    <property type="evidence" value="ECO:0007669"/>
    <property type="project" value="InterPro"/>
</dbReference>
<reference evidence="2 3" key="1">
    <citation type="submission" date="2014-03" db="EMBL/GenBank/DDBJ databases">
        <title>Complete genome sequence of Pseudomonas stutzeri 19SMN4.</title>
        <authorList>
            <person name="Brunet-Galmes I."/>
            <person name="Nogales B."/>
            <person name="Busquets A."/>
            <person name="Pena A."/>
            <person name="Gomila M."/>
            <person name="Garcia-Valdes E."/>
            <person name="Lalucat J."/>
            <person name="Bennasar A."/>
            <person name="Bosch R."/>
        </authorList>
    </citation>
    <scope>NUCLEOTIDE SEQUENCE [LARGE SCALE GENOMIC DNA]</scope>
    <source>
        <strain evidence="2 3">19SMN4</strain>
    </source>
</reference>
<dbReference type="EMBL" id="CP007509">
    <property type="protein sequence ID" value="AHY42778.1"/>
    <property type="molecule type" value="Genomic_DNA"/>
</dbReference>
<evidence type="ECO:0000259" key="1">
    <source>
        <dbReference type="Pfam" id="PF01844"/>
    </source>
</evidence>
<dbReference type="CDD" id="cd00085">
    <property type="entry name" value="HNHc"/>
    <property type="match status" value="1"/>
</dbReference>
<dbReference type="AlphaFoldDB" id="A0A023WRL7"/>
<dbReference type="PATRIC" id="fig|316.97.peg.1988"/>
<dbReference type="GO" id="GO:0004519">
    <property type="term" value="F:endonuclease activity"/>
    <property type="evidence" value="ECO:0007669"/>
    <property type="project" value="UniProtKB-KW"/>
</dbReference>
<dbReference type="KEGG" id="pstu:UIB01_09925"/>
<evidence type="ECO:0000313" key="2">
    <source>
        <dbReference type="EMBL" id="AHY42778.1"/>
    </source>
</evidence>
<protein>
    <submittedName>
        <fullName evidence="2">Restriction endonuclease</fullName>
    </submittedName>
</protein>
<sequence length="270" mass="30613">MELKGTLDLFRLAPGDCVSKRNLFDLIQHSKVAGSSFWSGEDLKIGNTPQQGINWVGALPACRAVILKTRPGAYADDGWSDNEKTAYHYSFKARDGVISHAEKANAVLIHQPVYRYPILLFTEAGSSWSYEGAFDVSAIDDRFVVLVRNRMIVESDTSLSEEGADYREGGLRYVTHLMAERNREVVRALKGRFTSECEICRQRFSARYGVECIEAHHKMPISTYSSEHAVRFEDLALLCPNCHRAVHIYMKKWDLEYPEICERLVGWLAG</sequence>
<gene>
    <name evidence="2" type="ORF">UIB01_09925</name>
</gene>
<accession>A0A023WRL7</accession>
<keyword evidence="2" id="KW-0540">Nuclease</keyword>
<dbReference type="Pfam" id="PF01844">
    <property type="entry name" value="HNH"/>
    <property type="match status" value="1"/>
</dbReference>
<dbReference type="InterPro" id="IPR002711">
    <property type="entry name" value="HNH"/>
</dbReference>
<keyword evidence="2" id="KW-0378">Hydrolase</keyword>
<feature type="domain" description="HNH" evidence="1">
    <location>
        <begin position="197"/>
        <end position="247"/>
    </location>
</feature>
<evidence type="ECO:0000313" key="3">
    <source>
        <dbReference type="Proteomes" id="UP000025238"/>
    </source>
</evidence>
<name>A0A023WRL7_STUST</name>
<dbReference type="InterPro" id="IPR003615">
    <property type="entry name" value="HNH_nuc"/>
</dbReference>
<keyword evidence="2" id="KW-0255">Endonuclease</keyword>
<proteinExistence type="predicted"/>